<feature type="transmembrane region" description="Helical" evidence="1">
    <location>
        <begin position="261"/>
        <end position="280"/>
    </location>
</feature>
<evidence type="ECO:0000313" key="3">
    <source>
        <dbReference type="Proteomes" id="UP000294887"/>
    </source>
</evidence>
<dbReference type="AlphaFoldDB" id="A0A4R1F4A5"/>
<comment type="caution">
    <text evidence="2">The sequence shown here is derived from an EMBL/GenBank/DDBJ whole genome shotgun (WGS) entry which is preliminary data.</text>
</comment>
<dbReference type="EMBL" id="SMFQ01000002">
    <property type="protein sequence ID" value="TCJ89116.1"/>
    <property type="molecule type" value="Genomic_DNA"/>
</dbReference>
<name>A0A4R1F4A5_9GAMM</name>
<proteinExistence type="predicted"/>
<keyword evidence="1" id="KW-0812">Transmembrane</keyword>
<protein>
    <recommendedName>
        <fullName evidence="4">EF-hand domain-containing protein</fullName>
    </recommendedName>
</protein>
<organism evidence="2 3">
    <name type="scientific">Cocleimonas flava</name>
    <dbReference type="NCBI Taxonomy" id="634765"/>
    <lineage>
        <taxon>Bacteria</taxon>
        <taxon>Pseudomonadati</taxon>
        <taxon>Pseudomonadota</taxon>
        <taxon>Gammaproteobacteria</taxon>
        <taxon>Thiotrichales</taxon>
        <taxon>Thiotrichaceae</taxon>
        <taxon>Cocleimonas</taxon>
    </lineage>
</organism>
<evidence type="ECO:0000313" key="2">
    <source>
        <dbReference type="EMBL" id="TCJ89116.1"/>
    </source>
</evidence>
<sequence>MISRFKGRLFVLISSFIYPLVFLSLLLFDETQRYEKAVLMTAFSVMSLIFSLLLYRRIRLIEDTSQTVLNSAAQGYVELEGKASLYDGEVVRGPHPELPPMLWFRNYSIDSWAGFILGDEKGRCTVDPRGAEIITPLYTYNHHTYNAIYPGEKIYVLGQLHTLKKQRNDFEINNLMLSKLAEWKRNHFSFLEYFDKNKDSKIDDGELETAKQAASRMVDLALEETYQNPATHVVSNPEDGRPYIISSIHPDELVVRYKRALVFHLCTWVILSIYVLAMQVY</sequence>
<accession>A0A4R1F4A5</accession>
<keyword evidence="1" id="KW-0472">Membrane</keyword>
<evidence type="ECO:0008006" key="4">
    <source>
        <dbReference type="Google" id="ProtNLM"/>
    </source>
</evidence>
<feature type="transmembrane region" description="Helical" evidence="1">
    <location>
        <begin position="9"/>
        <end position="28"/>
    </location>
</feature>
<feature type="transmembrane region" description="Helical" evidence="1">
    <location>
        <begin position="34"/>
        <end position="55"/>
    </location>
</feature>
<evidence type="ECO:0000256" key="1">
    <source>
        <dbReference type="SAM" id="Phobius"/>
    </source>
</evidence>
<keyword evidence="1" id="KW-1133">Transmembrane helix</keyword>
<dbReference type="Proteomes" id="UP000294887">
    <property type="component" value="Unassembled WGS sequence"/>
</dbReference>
<gene>
    <name evidence="2" type="ORF">EV695_0977</name>
</gene>
<keyword evidence="3" id="KW-1185">Reference proteome</keyword>
<reference evidence="2 3" key="1">
    <citation type="submission" date="2019-03" db="EMBL/GenBank/DDBJ databases">
        <title>Genomic Encyclopedia of Type Strains, Phase IV (KMG-IV): sequencing the most valuable type-strain genomes for metagenomic binning, comparative biology and taxonomic classification.</title>
        <authorList>
            <person name="Goeker M."/>
        </authorList>
    </citation>
    <scope>NUCLEOTIDE SEQUENCE [LARGE SCALE GENOMIC DNA]</scope>
    <source>
        <strain evidence="2 3">DSM 24830</strain>
    </source>
</reference>